<dbReference type="Proteomes" id="UP000554482">
    <property type="component" value="Unassembled WGS sequence"/>
</dbReference>
<dbReference type="Pfam" id="PF03469">
    <property type="entry name" value="XH"/>
    <property type="match status" value="1"/>
</dbReference>
<evidence type="ECO:0000313" key="5">
    <source>
        <dbReference type="Proteomes" id="UP000554482"/>
    </source>
</evidence>
<accession>A0A7J6V3G4</accession>
<feature type="region of interest" description="Disordered" evidence="2">
    <location>
        <begin position="155"/>
        <end position="174"/>
    </location>
</feature>
<feature type="domain" description="Factor of DNA methylation 1-5/IDN2" evidence="3">
    <location>
        <begin position="397"/>
        <end position="525"/>
    </location>
</feature>
<dbReference type="AlphaFoldDB" id="A0A7J6V3G4"/>
<dbReference type="InterPro" id="IPR045177">
    <property type="entry name" value="FDM1-5/IDN2"/>
</dbReference>
<reference evidence="4 5" key="1">
    <citation type="submission" date="2020-06" db="EMBL/GenBank/DDBJ databases">
        <title>Transcriptomic and genomic resources for Thalictrum thalictroides and T. hernandezii: Facilitating candidate gene discovery in an emerging model plant lineage.</title>
        <authorList>
            <person name="Arias T."/>
            <person name="Riano-Pachon D.M."/>
            <person name="Di Stilio V.S."/>
        </authorList>
    </citation>
    <scope>NUCLEOTIDE SEQUENCE [LARGE SCALE GENOMIC DNA]</scope>
    <source>
        <strain evidence="5">cv. WT478/WT964</strain>
        <tissue evidence="4">Leaves</tissue>
    </source>
</reference>
<dbReference type="GO" id="GO:0080188">
    <property type="term" value="P:gene silencing by siRNA-directed DNA methylation"/>
    <property type="evidence" value="ECO:0007669"/>
    <property type="project" value="InterPro"/>
</dbReference>
<dbReference type="PANTHER" id="PTHR21596">
    <property type="entry name" value="RIBONUCLEASE P SUBUNIT P38"/>
    <property type="match status" value="1"/>
</dbReference>
<name>A0A7J6V3G4_THATH</name>
<dbReference type="OrthoDB" id="1892195at2759"/>
<dbReference type="PANTHER" id="PTHR21596:SF82">
    <property type="entry name" value="FACTOR OF DNA METHYLATION 5-LIKE"/>
    <property type="match status" value="1"/>
</dbReference>
<protein>
    <submittedName>
        <fullName evidence="4">Factor of DNA methylation 1-like</fullName>
    </submittedName>
</protein>
<proteinExistence type="predicted"/>
<evidence type="ECO:0000256" key="2">
    <source>
        <dbReference type="SAM" id="MobiDB-lite"/>
    </source>
</evidence>
<feature type="coiled-coil region" evidence="1">
    <location>
        <begin position="86"/>
        <end position="127"/>
    </location>
</feature>
<evidence type="ECO:0000259" key="3">
    <source>
        <dbReference type="Pfam" id="PF03469"/>
    </source>
</evidence>
<dbReference type="EMBL" id="JABWDY010039114">
    <property type="protein sequence ID" value="KAF5179218.1"/>
    <property type="molecule type" value="Genomic_DNA"/>
</dbReference>
<gene>
    <name evidence="4" type="ORF">FRX31_031195</name>
</gene>
<keyword evidence="1" id="KW-0175">Coiled coil</keyword>
<evidence type="ECO:0000313" key="4">
    <source>
        <dbReference type="EMBL" id="KAF5179218.1"/>
    </source>
</evidence>
<feature type="coiled-coil region" evidence="1">
    <location>
        <begin position="318"/>
        <end position="366"/>
    </location>
</feature>
<comment type="caution">
    <text evidence="4">The sequence shown here is derived from an EMBL/GenBank/DDBJ whole genome shotgun (WGS) entry which is preliminary data.</text>
</comment>
<dbReference type="InterPro" id="IPR005379">
    <property type="entry name" value="FDM1-5/IDN2_XH"/>
</dbReference>
<organism evidence="4 5">
    <name type="scientific">Thalictrum thalictroides</name>
    <name type="common">Rue-anemone</name>
    <name type="synonym">Anemone thalictroides</name>
    <dbReference type="NCBI Taxonomy" id="46969"/>
    <lineage>
        <taxon>Eukaryota</taxon>
        <taxon>Viridiplantae</taxon>
        <taxon>Streptophyta</taxon>
        <taxon>Embryophyta</taxon>
        <taxon>Tracheophyta</taxon>
        <taxon>Spermatophyta</taxon>
        <taxon>Magnoliopsida</taxon>
        <taxon>Ranunculales</taxon>
        <taxon>Ranunculaceae</taxon>
        <taxon>Thalictroideae</taxon>
        <taxon>Thalictrum</taxon>
    </lineage>
</organism>
<evidence type="ECO:0000256" key="1">
    <source>
        <dbReference type="SAM" id="Coils"/>
    </source>
</evidence>
<sequence>MAKRNHTNDTIFPNNINGSKVDEYSDDPAFLYFKVASMLPNGVPLPLPTDFIQSIGDNIDMETVFKQIETLQSNLAKCIHFTHTFVKNSDEKFRVLRAELMAAQEKNNGLEDTVKKMRDTAEILVAESMESKKALKLAKAELEVCVKPVLIDYSGSSSSSSPPPSPSSSAVVVPTENPNHVQTLSHGELVNEASSGGGDIVDPLDMAKGCTKNPFTSELHSMAEQLQKKYAHIASLKGQVEFLKGTVQEKDIQYGESIMTLRRILEDKDRLYHATSMENMRRHELFQRCLQDNYLLKREVECQRIILGNCKKQNIGEEERLKDEYEMVKQKLYEKEDEIITLKKCLKEKADELQDIEDLKNTLLVKERSSTDELQQVRDELLSGLNDSTWRSNIRIKKMGEIDQKPFQVACKEKFSSEDWDMKSAGLCSLWQENIKDPHWHPFNKIWINDKLCEEVDAADPKLKELRDAWGEHVYEAVCVALSEINEYNPSGRYAVREFWNSKEDRKSSLKEAVEYLVKQLKFFKSRSKHPR</sequence>
<keyword evidence="5" id="KW-1185">Reference proteome</keyword>